<organism evidence="3 4">
    <name type="scientific">Cellulomonas wangleii</name>
    <dbReference type="NCBI Taxonomy" id="2816956"/>
    <lineage>
        <taxon>Bacteria</taxon>
        <taxon>Bacillati</taxon>
        <taxon>Actinomycetota</taxon>
        <taxon>Actinomycetes</taxon>
        <taxon>Micrococcales</taxon>
        <taxon>Cellulomonadaceae</taxon>
        <taxon>Cellulomonas</taxon>
    </lineage>
</organism>
<feature type="transmembrane region" description="Helical" evidence="2">
    <location>
        <begin position="1052"/>
        <end position="1074"/>
    </location>
</feature>
<feature type="transmembrane region" description="Helical" evidence="2">
    <location>
        <begin position="1369"/>
        <end position="1386"/>
    </location>
</feature>
<feature type="transmembrane region" description="Helical" evidence="2">
    <location>
        <begin position="871"/>
        <end position="891"/>
    </location>
</feature>
<dbReference type="EMBL" id="CP074405">
    <property type="protein sequence ID" value="QVI60915.1"/>
    <property type="molecule type" value="Genomic_DNA"/>
</dbReference>
<feature type="transmembrane region" description="Helical" evidence="2">
    <location>
        <begin position="930"/>
        <end position="947"/>
    </location>
</feature>
<feature type="transmembrane region" description="Helical" evidence="2">
    <location>
        <begin position="274"/>
        <end position="293"/>
    </location>
</feature>
<evidence type="ECO:0008006" key="5">
    <source>
        <dbReference type="Google" id="ProtNLM"/>
    </source>
</evidence>
<feature type="transmembrane region" description="Helical" evidence="2">
    <location>
        <begin position="250"/>
        <end position="268"/>
    </location>
</feature>
<keyword evidence="2" id="KW-0472">Membrane</keyword>
<feature type="transmembrane region" description="Helical" evidence="2">
    <location>
        <begin position="1445"/>
        <end position="1468"/>
    </location>
</feature>
<feature type="transmembrane region" description="Helical" evidence="2">
    <location>
        <begin position="197"/>
        <end position="213"/>
    </location>
</feature>
<feature type="transmembrane region" description="Helical" evidence="2">
    <location>
        <begin position="956"/>
        <end position="978"/>
    </location>
</feature>
<keyword evidence="4" id="KW-1185">Reference proteome</keyword>
<feature type="transmembrane region" description="Helical" evidence="2">
    <location>
        <begin position="166"/>
        <end position="185"/>
    </location>
</feature>
<feature type="transmembrane region" description="Helical" evidence="2">
    <location>
        <begin position="1345"/>
        <end position="1363"/>
    </location>
</feature>
<proteinExistence type="predicted"/>
<sequence>MPETLYGRVLRALQDPTLCPGCAATLSAGRCGACALDVSGPDGTLVWQDSQAVVRALRARQDRVAALRAAQLRTATGRGSARAALPDVPPSPRPAPAAPAPAVRARAVPTAATTPAVPRAVRPPVPPAAPRRPWRVQTVLQVVGAALLVAASIAFLVFAWDVMGLGGRALVVAVGTVVVFGLASWLRARSLPQGAEAVGAVAVVLLLLDAWAVRATGTLVVGDAATQAGLSALVCAGLLTAWGVRSRLRVGAVAGAVLVPLTPLPWLLTAPDAATAAALLLLAAASTAVRAVAPWVHSRAERAVLHGAAAGLLPAAAVTALVGTVTSPAGTAWPAVAVLAGVAAVSALQVVVEARGAVAPPPGTRSGVGPRTARASARAAWAWAGGVTTALALAAAFATAVVGVTGSTRATDAVLASLAGVVGTCVAAAGLLRVDPVVPVAWRADVRAGARAALAATAPAASWSAAVLVTAATTHLLRDPAPGSVPPVGAAAVGALAGAGALGVLVARWEEGTVARAAALAWRAVVVGIAVVVPVLTAVGPAAPVVAVGAHGAVAAVLLTPPTARRLGRASVRTGAVAAGVLAVLGALPHPGWTAAALLVPAAIAVHARTWSATARSGAASTATAALLLVAAGTTAGTAAGLPVAAALALAVTAVAAVLLVLAHRLGTGAAAERDTALGLAGVTVAVSWASATAQAAAAHGSGPSALSVLVTAAPLAAAAAAVALVVVLLHDDRRWGADHMTAGAGAAAPVTALVVATAHLTLGRPGATGTALLVTLVGAVAWAAAAPAGLRGAPAARVAVEAAGTAVVAGGLAAAAVQGQVPLAVALVLAAVGAAAWALGPGRSRVWWLALVLATCAWWAVLGVRDATVVEVWTLPPALVVAGVGAWRVARDRPGAAGLLVAGLASATLPTALLPAVLEVGTRWVDRGLLTAGVTVAVTAAAVLVAPRRPAAGELLGGLAALLLLVGPITRAVVAAVAPDAVVSGPWLPDGTVAVEVWSWPAAAALLLCAGTSRTPRVRAVVDTAAPWAVVLTASAPTVLAALAAPAGPAATVRALALGAAAVALALGGGVSGQRLRAPLSRPRAAGPAGDTSAGGAGAGLAGLGLLLLAGATATVTAVLVARAPGVGVPPLADLPLAAAGLVTLATAALTARRGDVPRVWVAAGLLALVPSVLLRTPDARPVVWWATAAALLGLSLVARSRRGSSPGAADPQLAPVDPQGPVRSAGGLLAARYVAPVLTGAALVVATVGPWAEALVHRPGPVGPPLLAVEGVAVLTFGVGLAHRRTGPGRRADAVLRCLLVGLLALPTLVAVDATALGTARGIVVLGAGAALAWWARDRVGTVLGVTTATLATTVLALRGGPEPADVPWTVLGLLTLALGVQRLRRDPAQGSWAHLGVPLALTLGAPLTLLVAEPAGWRATLLLALGVASVVTGATRRRQAPFLLGAGAVLVTLVVVLSPIAAGALAAIDGWILLAVGGTLVLGLGVTYEKRVQEAREAVRFVGEMR</sequence>
<reference evidence="3 4" key="1">
    <citation type="submission" date="2021-05" db="EMBL/GenBank/DDBJ databases">
        <title>Novel species in genus Cellulomonas.</title>
        <authorList>
            <person name="Zhang G."/>
        </authorList>
    </citation>
    <scope>NUCLEOTIDE SEQUENCE [LARGE SCALE GENOMIC DNA]</scope>
    <source>
        <strain evidence="4">zg-ZUI222</strain>
    </source>
</reference>
<feature type="transmembrane region" description="Helical" evidence="2">
    <location>
        <begin position="824"/>
        <end position="840"/>
    </location>
</feature>
<evidence type="ECO:0000313" key="4">
    <source>
        <dbReference type="Proteomes" id="UP000677804"/>
    </source>
</evidence>
<accession>A0ABX8D0F3</accession>
<feature type="transmembrane region" description="Helical" evidence="2">
    <location>
        <begin position="898"/>
        <end position="918"/>
    </location>
</feature>
<feature type="transmembrane region" description="Helical" evidence="2">
    <location>
        <begin position="618"/>
        <end position="636"/>
    </location>
</feature>
<feature type="transmembrane region" description="Helical" evidence="2">
    <location>
        <begin position="676"/>
        <end position="699"/>
    </location>
</feature>
<name>A0ABX8D0F3_9CELL</name>
<feature type="transmembrane region" description="Helical" evidence="2">
    <location>
        <begin position="998"/>
        <end position="1014"/>
    </location>
</feature>
<feature type="compositionally biased region" description="Pro residues" evidence="1">
    <location>
        <begin position="87"/>
        <end position="99"/>
    </location>
</feature>
<feature type="transmembrane region" description="Helical" evidence="2">
    <location>
        <begin position="1320"/>
        <end position="1338"/>
    </location>
</feature>
<feature type="transmembrane region" description="Helical" evidence="2">
    <location>
        <begin position="1235"/>
        <end position="1254"/>
    </location>
</feature>
<keyword evidence="2" id="KW-1133">Transmembrane helix</keyword>
<feature type="transmembrane region" description="Helical" evidence="2">
    <location>
        <begin position="742"/>
        <end position="761"/>
    </location>
</feature>
<evidence type="ECO:0000256" key="2">
    <source>
        <dbReference type="SAM" id="Phobius"/>
    </source>
</evidence>
<feature type="transmembrane region" description="Helical" evidence="2">
    <location>
        <begin position="594"/>
        <end position="611"/>
    </location>
</feature>
<feature type="transmembrane region" description="Helical" evidence="2">
    <location>
        <begin position="1420"/>
        <end position="1438"/>
    </location>
</feature>
<feature type="transmembrane region" description="Helical" evidence="2">
    <location>
        <begin position="1296"/>
        <end position="1314"/>
    </location>
</feature>
<feature type="transmembrane region" description="Helical" evidence="2">
    <location>
        <begin position="488"/>
        <end position="507"/>
    </location>
</feature>
<feature type="transmembrane region" description="Helical" evidence="2">
    <location>
        <begin position="1095"/>
        <end position="1122"/>
    </location>
</feature>
<feature type="transmembrane region" description="Helical" evidence="2">
    <location>
        <begin position="453"/>
        <end position="476"/>
    </location>
</feature>
<feature type="transmembrane region" description="Helical" evidence="2">
    <location>
        <begin position="1134"/>
        <end position="1153"/>
    </location>
</feature>
<feature type="transmembrane region" description="Helical" evidence="2">
    <location>
        <begin position="705"/>
        <end position="730"/>
    </location>
</feature>
<feature type="transmembrane region" description="Helical" evidence="2">
    <location>
        <begin position="1474"/>
        <end position="1491"/>
    </location>
</feature>
<feature type="transmembrane region" description="Helical" evidence="2">
    <location>
        <begin position="380"/>
        <end position="401"/>
    </location>
</feature>
<feature type="compositionally biased region" description="Low complexity" evidence="1">
    <location>
        <begin position="77"/>
        <end position="86"/>
    </location>
</feature>
<feature type="transmembrane region" description="Helical" evidence="2">
    <location>
        <begin position="519"/>
        <end position="536"/>
    </location>
</feature>
<feature type="transmembrane region" description="Helical" evidence="2">
    <location>
        <begin position="413"/>
        <end position="432"/>
    </location>
</feature>
<feature type="region of interest" description="Disordered" evidence="1">
    <location>
        <begin position="77"/>
        <end position="99"/>
    </location>
</feature>
<feature type="transmembrane region" description="Helical" evidence="2">
    <location>
        <begin position="1266"/>
        <end position="1284"/>
    </location>
</feature>
<protein>
    <recommendedName>
        <fullName evidence="5">Integral membrane protein</fullName>
    </recommendedName>
</protein>
<feature type="transmembrane region" description="Helical" evidence="2">
    <location>
        <begin position="225"/>
        <end position="243"/>
    </location>
</feature>
<dbReference type="RefSeq" id="WP_207341226.1">
    <property type="nucleotide sequence ID" value="NZ_CP074405.1"/>
</dbReference>
<feature type="transmembrane region" description="Helical" evidence="2">
    <location>
        <begin position="767"/>
        <end position="787"/>
    </location>
</feature>
<feature type="transmembrane region" description="Helical" evidence="2">
    <location>
        <begin position="1160"/>
        <end position="1178"/>
    </location>
</feature>
<evidence type="ECO:0000313" key="3">
    <source>
        <dbReference type="EMBL" id="QVI60915.1"/>
    </source>
</evidence>
<feature type="transmembrane region" description="Helical" evidence="2">
    <location>
        <begin position="1395"/>
        <end position="1414"/>
    </location>
</feature>
<feature type="transmembrane region" description="Helical" evidence="2">
    <location>
        <begin position="642"/>
        <end position="664"/>
    </location>
</feature>
<feature type="transmembrane region" description="Helical" evidence="2">
    <location>
        <begin position="799"/>
        <end position="818"/>
    </location>
</feature>
<evidence type="ECO:0000256" key="1">
    <source>
        <dbReference type="SAM" id="MobiDB-lite"/>
    </source>
</evidence>
<feature type="transmembrane region" description="Helical" evidence="2">
    <location>
        <begin position="332"/>
        <end position="352"/>
    </location>
</feature>
<feature type="transmembrane region" description="Helical" evidence="2">
    <location>
        <begin position="305"/>
        <end position="326"/>
    </location>
</feature>
<keyword evidence="2" id="KW-0812">Transmembrane</keyword>
<dbReference type="NCBIfam" id="NF047321">
    <property type="entry name" value="SCO7613_CTERM"/>
    <property type="match status" value="1"/>
</dbReference>
<feature type="transmembrane region" description="Helical" evidence="2">
    <location>
        <begin position="139"/>
        <end position="160"/>
    </location>
</feature>
<feature type="transmembrane region" description="Helical" evidence="2">
    <location>
        <begin position="847"/>
        <end position="865"/>
    </location>
</feature>
<feature type="transmembrane region" description="Helical" evidence="2">
    <location>
        <begin position="1184"/>
        <end position="1200"/>
    </location>
</feature>
<dbReference type="InterPro" id="IPR058062">
    <property type="entry name" value="SCO7613_C"/>
</dbReference>
<dbReference type="Proteomes" id="UP000677804">
    <property type="component" value="Chromosome"/>
</dbReference>
<feature type="transmembrane region" description="Helical" evidence="2">
    <location>
        <begin position="1026"/>
        <end position="1046"/>
    </location>
</feature>
<gene>
    <name evidence="3" type="ORF">KG103_10205</name>
</gene>